<feature type="compositionally biased region" description="Polar residues" evidence="3">
    <location>
        <begin position="1"/>
        <end position="20"/>
    </location>
</feature>
<evidence type="ECO:0000256" key="3">
    <source>
        <dbReference type="SAM" id="MobiDB-lite"/>
    </source>
</evidence>
<name>A0A8A7KGF6_9FIRM</name>
<proteinExistence type="inferred from homology"/>
<comment type="similarity">
    <text evidence="1">Belongs to the FlgD family.</text>
</comment>
<keyword evidence="5" id="KW-1185">Reference proteome</keyword>
<protein>
    <submittedName>
        <fullName evidence="4">Flagellar hook capping protein</fullName>
    </submittedName>
</protein>
<evidence type="ECO:0000313" key="4">
    <source>
        <dbReference type="EMBL" id="QTL96962.1"/>
    </source>
</evidence>
<dbReference type="KEGG" id="ifn:GM661_02700"/>
<dbReference type="GO" id="GO:0044781">
    <property type="term" value="P:bacterial-type flagellum organization"/>
    <property type="evidence" value="ECO:0007669"/>
    <property type="project" value="UniProtKB-KW"/>
</dbReference>
<evidence type="ECO:0000313" key="5">
    <source>
        <dbReference type="Proteomes" id="UP000665020"/>
    </source>
</evidence>
<dbReference type="AlphaFoldDB" id="A0A8A7KGF6"/>
<dbReference type="Pfam" id="PF03963">
    <property type="entry name" value="FlgD"/>
    <property type="match status" value="1"/>
</dbReference>
<keyword evidence="4" id="KW-0966">Cell projection</keyword>
<keyword evidence="2" id="KW-1005">Bacterial flagellum biogenesis</keyword>
<feature type="region of interest" description="Disordered" evidence="3">
    <location>
        <begin position="1"/>
        <end position="27"/>
    </location>
</feature>
<dbReference type="Proteomes" id="UP000665020">
    <property type="component" value="Chromosome"/>
</dbReference>
<keyword evidence="4" id="KW-0969">Cilium</keyword>
<sequence length="155" mass="17095">MSAPSVNVDPTNNNYSSSNQVKREDSNDLDRDAFFKLLATQMSYQDPLNPMDNTQFISQMAQFSSLEQMENMNANMIQFLRIQGLSEGASLIGKTVETIDPETGETIKGEVVKVTFEDGNMYAYFDEKTKVDVNGITAIHNGDDDGDGDGDGDDD</sequence>
<organism evidence="4 5">
    <name type="scientific">Iocasia fonsfrigidae</name>
    <dbReference type="NCBI Taxonomy" id="2682810"/>
    <lineage>
        <taxon>Bacteria</taxon>
        <taxon>Bacillati</taxon>
        <taxon>Bacillota</taxon>
        <taxon>Clostridia</taxon>
        <taxon>Halanaerobiales</taxon>
        <taxon>Halanaerobiaceae</taxon>
        <taxon>Iocasia</taxon>
    </lineage>
</organism>
<keyword evidence="4" id="KW-0282">Flagellum</keyword>
<evidence type="ECO:0000256" key="2">
    <source>
        <dbReference type="ARBA" id="ARBA00022795"/>
    </source>
</evidence>
<dbReference type="RefSeq" id="WP_230868630.1">
    <property type="nucleotide sequence ID" value="NZ_CP046640.1"/>
</dbReference>
<accession>A0A8A7KGF6</accession>
<gene>
    <name evidence="4" type="ORF">GM661_02700</name>
</gene>
<dbReference type="EMBL" id="CP046640">
    <property type="protein sequence ID" value="QTL96962.1"/>
    <property type="molecule type" value="Genomic_DNA"/>
</dbReference>
<reference evidence="4" key="1">
    <citation type="submission" date="2019-12" db="EMBL/GenBank/DDBJ databases">
        <authorList>
            <person name="zhang j."/>
            <person name="sun C.M."/>
        </authorList>
    </citation>
    <scope>NUCLEOTIDE SEQUENCE</scope>
    <source>
        <strain evidence="4">NS-1</strain>
    </source>
</reference>
<dbReference type="InterPro" id="IPR005648">
    <property type="entry name" value="FlgD"/>
</dbReference>
<evidence type="ECO:0000256" key="1">
    <source>
        <dbReference type="ARBA" id="ARBA00010577"/>
    </source>
</evidence>